<evidence type="ECO:0000256" key="1">
    <source>
        <dbReference type="SAM" id="SignalP"/>
    </source>
</evidence>
<feature type="chain" id="PRO_5016237876" evidence="1">
    <location>
        <begin position="18"/>
        <end position="172"/>
    </location>
</feature>
<gene>
    <name evidence="2" type="ORF">HMF3257_28645</name>
</gene>
<dbReference type="Proteomes" id="UP000249016">
    <property type="component" value="Unassembled WGS sequence"/>
</dbReference>
<protein>
    <submittedName>
        <fullName evidence="2">ABC transporter permease</fullName>
    </submittedName>
</protein>
<evidence type="ECO:0000313" key="2">
    <source>
        <dbReference type="EMBL" id="RAI77167.1"/>
    </source>
</evidence>
<dbReference type="AlphaFoldDB" id="A0A327NPQ8"/>
<proteinExistence type="predicted"/>
<accession>A0A327NPQ8</accession>
<dbReference type="EMBL" id="QLII01000001">
    <property type="protein sequence ID" value="RAI77167.1"/>
    <property type="molecule type" value="Genomic_DNA"/>
</dbReference>
<organism evidence="2 3">
    <name type="scientific">Spirosoma telluris</name>
    <dbReference type="NCBI Taxonomy" id="2183553"/>
    <lineage>
        <taxon>Bacteria</taxon>
        <taxon>Pseudomonadati</taxon>
        <taxon>Bacteroidota</taxon>
        <taxon>Cytophagia</taxon>
        <taxon>Cytophagales</taxon>
        <taxon>Cytophagaceae</taxon>
        <taxon>Spirosoma</taxon>
    </lineage>
</organism>
<name>A0A327NPQ8_9BACT</name>
<evidence type="ECO:0000313" key="3">
    <source>
        <dbReference type="Proteomes" id="UP000249016"/>
    </source>
</evidence>
<reference evidence="2 3" key="1">
    <citation type="submission" date="2018-06" db="EMBL/GenBank/DDBJ databases">
        <title>Spirosoma sp. HMF3257 Genome sequencing and assembly.</title>
        <authorList>
            <person name="Kang H."/>
            <person name="Cha I."/>
            <person name="Kim H."/>
            <person name="Kang J."/>
            <person name="Joh K."/>
        </authorList>
    </citation>
    <scope>NUCLEOTIDE SEQUENCE [LARGE SCALE GENOMIC DNA]</scope>
    <source>
        <strain evidence="2 3">HMF3257</strain>
    </source>
</reference>
<keyword evidence="1" id="KW-0732">Signal</keyword>
<sequence>MLLSCLFLSASSYSLFAQQAYDVQPGKPAQLNGVDYGFEISNERQIEIGKENFMRYEVSIYATNRSNCTKIIFPKPTFLSGDAPNQLATFDCLNATGKRLTSKSETVVARPFTVPYQQKIKNSEGKEVTTTTNIQAGFMLRNGETVSNSFIAIVPDGERPIMKVRIKDIPDL</sequence>
<comment type="caution">
    <text evidence="2">The sequence shown here is derived from an EMBL/GenBank/DDBJ whole genome shotgun (WGS) entry which is preliminary data.</text>
</comment>
<keyword evidence="3" id="KW-1185">Reference proteome</keyword>
<feature type="signal peptide" evidence="1">
    <location>
        <begin position="1"/>
        <end position="17"/>
    </location>
</feature>